<protein>
    <submittedName>
        <fullName evidence="2">Uncharacterized protein</fullName>
    </submittedName>
</protein>
<reference evidence="2" key="1">
    <citation type="journal article" date="2023" name="G3 (Bethesda)">
        <title>A reference genome for the long-term kleptoplast-retaining sea slug Elysia crispata morphotype clarki.</title>
        <authorList>
            <person name="Eastman K.E."/>
            <person name="Pendleton A.L."/>
            <person name="Shaikh M.A."/>
            <person name="Suttiyut T."/>
            <person name="Ogas R."/>
            <person name="Tomko P."/>
            <person name="Gavelis G."/>
            <person name="Widhalm J.R."/>
            <person name="Wisecaver J.H."/>
        </authorList>
    </citation>
    <scope>NUCLEOTIDE SEQUENCE</scope>
    <source>
        <strain evidence="2">ECLA1</strain>
    </source>
</reference>
<dbReference type="AlphaFoldDB" id="A0AAE0YXY2"/>
<dbReference type="Proteomes" id="UP001283361">
    <property type="component" value="Unassembled WGS sequence"/>
</dbReference>
<evidence type="ECO:0000313" key="2">
    <source>
        <dbReference type="EMBL" id="KAK3759293.1"/>
    </source>
</evidence>
<organism evidence="2 3">
    <name type="scientific">Elysia crispata</name>
    <name type="common">lettuce slug</name>
    <dbReference type="NCBI Taxonomy" id="231223"/>
    <lineage>
        <taxon>Eukaryota</taxon>
        <taxon>Metazoa</taxon>
        <taxon>Spiralia</taxon>
        <taxon>Lophotrochozoa</taxon>
        <taxon>Mollusca</taxon>
        <taxon>Gastropoda</taxon>
        <taxon>Heterobranchia</taxon>
        <taxon>Euthyneura</taxon>
        <taxon>Panpulmonata</taxon>
        <taxon>Sacoglossa</taxon>
        <taxon>Placobranchoidea</taxon>
        <taxon>Plakobranchidae</taxon>
        <taxon>Elysia</taxon>
    </lineage>
</organism>
<feature type="compositionally biased region" description="Basic residues" evidence="1">
    <location>
        <begin position="1"/>
        <end position="11"/>
    </location>
</feature>
<comment type="caution">
    <text evidence="2">The sequence shown here is derived from an EMBL/GenBank/DDBJ whole genome shotgun (WGS) entry which is preliminary data.</text>
</comment>
<sequence length="83" mass="9227">MKKMRRGRRNRRGGEGTEDSEENEERCLPSIGAADRIPGELVSPQTARLCFIASSNLREAASCSTVRYNLEYYSGGRLSSLKS</sequence>
<evidence type="ECO:0000256" key="1">
    <source>
        <dbReference type="SAM" id="MobiDB-lite"/>
    </source>
</evidence>
<accession>A0AAE0YXY2</accession>
<gene>
    <name evidence="2" type="ORF">RRG08_021240</name>
</gene>
<keyword evidence="3" id="KW-1185">Reference proteome</keyword>
<name>A0AAE0YXY2_9GAST</name>
<proteinExistence type="predicted"/>
<dbReference type="EMBL" id="JAWDGP010005144">
    <property type="protein sequence ID" value="KAK3759293.1"/>
    <property type="molecule type" value="Genomic_DNA"/>
</dbReference>
<evidence type="ECO:0000313" key="3">
    <source>
        <dbReference type="Proteomes" id="UP001283361"/>
    </source>
</evidence>
<feature type="region of interest" description="Disordered" evidence="1">
    <location>
        <begin position="1"/>
        <end position="26"/>
    </location>
</feature>